<dbReference type="EMBL" id="OV725081">
    <property type="protein sequence ID" value="CAH1401201.1"/>
    <property type="molecule type" value="Genomic_DNA"/>
</dbReference>
<dbReference type="PIRSF" id="PIRSF000137">
    <property type="entry name" value="Alcohol_oxidase"/>
    <property type="match status" value="1"/>
</dbReference>
<dbReference type="PANTHER" id="PTHR11552:SF147">
    <property type="entry name" value="CHOLINE DEHYDROGENASE, MITOCHONDRIAL"/>
    <property type="match status" value="1"/>
</dbReference>
<feature type="binding site" evidence="5">
    <location>
        <position position="260"/>
    </location>
    <ligand>
        <name>FAD</name>
        <dbReference type="ChEBI" id="CHEBI:57692"/>
    </ligand>
</feature>
<keyword evidence="4 5" id="KW-0274">FAD</keyword>
<gene>
    <name evidence="10" type="ORF">NEZAVI_LOCUS10275</name>
</gene>
<dbReference type="OrthoDB" id="269227at2759"/>
<proteinExistence type="inferred from homology"/>
<dbReference type="Proteomes" id="UP001152798">
    <property type="component" value="Chromosome 5"/>
</dbReference>
<feature type="compositionally biased region" description="Basic and acidic residues" evidence="7">
    <location>
        <begin position="628"/>
        <end position="637"/>
    </location>
</feature>
<feature type="domain" description="Glucose-methanol-choline oxidoreductase N-terminal" evidence="8">
    <location>
        <begin position="121"/>
        <end position="144"/>
    </location>
</feature>
<organism evidence="10 11">
    <name type="scientific">Nezara viridula</name>
    <name type="common">Southern green stink bug</name>
    <name type="synonym">Cimex viridulus</name>
    <dbReference type="NCBI Taxonomy" id="85310"/>
    <lineage>
        <taxon>Eukaryota</taxon>
        <taxon>Metazoa</taxon>
        <taxon>Ecdysozoa</taxon>
        <taxon>Arthropoda</taxon>
        <taxon>Hexapoda</taxon>
        <taxon>Insecta</taxon>
        <taxon>Pterygota</taxon>
        <taxon>Neoptera</taxon>
        <taxon>Paraneoptera</taxon>
        <taxon>Hemiptera</taxon>
        <taxon>Heteroptera</taxon>
        <taxon>Panheteroptera</taxon>
        <taxon>Pentatomomorpha</taxon>
        <taxon>Pentatomoidea</taxon>
        <taxon>Pentatomidae</taxon>
        <taxon>Pentatominae</taxon>
        <taxon>Nezara</taxon>
    </lineage>
</organism>
<dbReference type="SUPFAM" id="SSF54373">
    <property type="entry name" value="FAD-linked reductases, C-terminal domain"/>
    <property type="match status" value="1"/>
</dbReference>
<dbReference type="Pfam" id="PF00732">
    <property type="entry name" value="GMC_oxred_N"/>
    <property type="match status" value="1"/>
</dbReference>
<dbReference type="PROSITE" id="PS00624">
    <property type="entry name" value="GMC_OXRED_2"/>
    <property type="match status" value="1"/>
</dbReference>
<evidence type="ECO:0000256" key="3">
    <source>
        <dbReference type="ARBA" id="ARBA00022630"/>
    </source>
</evidence>
<evidence type="ECO:0000313" key="10">
    <source>
        <dbReference type="EMBL" id="CAH1401201.1"/>
    </source>
</evidence>
<evidence type="ECO:0000313" key="11">
    <source>
        <dbReference type="Proteomes" id="UP001152798"/>
    </source>
</evidence>
<dbReference type="GO" id="GO:0016614">
    <property type="term" value="F:oxidoreductase activity, acting on CH-OH group of donors"/>
    <property type="evidence" value="ECO:0007669"/>
    <property type="project" value="InterPro"/>
</dbReference>
<feature type="compositionally biased region" description="Polar residues" evidence="7">
    <location>
        <begin position="638"/>
        <end position="654"/>
    </location>
</feature>
<evidence type="ECO:0000256" key="7">
    <source>
        <dbReference type="SAM" id="MobiDB-lite"/>
    </source>
</evidence>
<dbReference type="Pfam" id="PF05199">
    <property type="entry name" value="GMC_oxred_C"/>
    <property type="match status" value="1"/>
</dbReference>
<name>A0A9P0MS57_NEZVI</name>
<feature type="region of interest" description="Disordered" evidence="7">
    <location>
        <begin position="581"/>
        <end position="654"/>
    </location>
</feature>
<dbReference type="Gene3D" id="3.50.50.60">
    <property type="entry name" value="FAD/NAD(P)-binding domain"/>
    <property type="match status" value="1"/>
</dbReference>
<dbReference type="InterPro" id="IPR012132">
    <property type="entry name" value="GMC_OxRdtase"/>
</dbReference>
<feature type="compositionally biased region" description="Low complexity" evidence="7">
    <location>
        <begin position="586"/>
        <end position="627"/>
    </location>
</feature>
<evidence type="ECO:0000259" key="9">
    <source>
        <dbReference type="PROSITE" id="PS00624"/>
    </source>
</evidence>
<evidence type="ECO:0000256" key="1">
    <source>
        <dbReference type="ARBA" id="ARBA00001974"/>
    </source>
</evidence>
<evidence type="ECO:0000256" key="5">
    <source>
        <dbReference type="PIRSR" id="PIRSR000137-2"/>
    </source>
</evidence>
<sequence>MVFNSSAEFFTAFLCALQTYFPQQLDPNLRTPTVPQAEVTREYDFVIVGAGSAGCVLANRLSENSDWTVLLIEAGGKDDHISDTPFLADFLLNTEKDWNYNTIKQEGACLNKGGICSIHRGKVIGGSSTINDMFYGRGNKEDYEEWKRLGNEGWGYDDVLPYFKKAENMTEPCIAISGYHGTRGPMNVQFSKYRTPLRDRYTKAAEEVGWKLADYNGKNQSVIGYQQTTINGALRESASKAYLNPIRNRKNLHIILESVVSKIIIEGRVSKGVEYFRGGETYKVFVKKDVILSAGTVETPKLLMLSGIGPRKELEKHKIDTIVDLPVGSNYIDHENVEVFFKLPEDSPAITQMDWKTNESVTAFAKRKGGPLTMPACAAEAVSFFNPIQPGDPPLVMMTFCSNANIEPQEVKNGSLIKVILSNLRPNSVGNITLNSNNFREPPLIQPNMLNDETGRKTLELGIKKLFKVMEANIFLQYCPELYTENVQAKCSGMKDEDYIKCVILQYSFPGQHCVGTAKMGPENKEDTVVSSDNLTVKGIKGLRVVDGSVIPTIPRGSTNAVIIMVAEKAADIIKNYYKRNESEESSTINNSNNTEESSTTNNSNKTEESSTTNNPNKTEESSTTESKQGESSDKPKQSNFINMFQQIINPYKP</sequence>
<dbReference type="PROSITE" id="PS00623">
    <property type="entry name" value="GMC_OXRED_1"/>
    <property type="match status" value="1"/>
</dbReference>
<dbReference type="SUPFAM" id="SSF51905">
    <property type="entry name" value="FAD/NAD(P)-binding domain"/>
    <property type="match status" value="1"/>
</dbReference>
<keyword evidence="11" id="KW-1185">Reference proteome</keyword>
<dbReference type="PANTHER" id="PTHR11552">
    <property type="entry name" value="GLUCOSE-METHANOL-CHOLINE GMC OXIDOREDUCTASE"/>
    <property type="match status" value="1"/>
</dbReference>
<feature type="binding site" evidence="5">
    <location>
        <position position="548"/>
    </location>
    <ligand>
        <name>FAD</name>
        <dbReference type="ChEBI" id="CHEBI:57692"/>
    </ligand>
</feature>
<dbReference type="InterPro" id="IPR007867">
    <property type="entry name" value="GMC_OxRtase_C"/>
</dbReference>
<dbReference type="AlphaFoldDB" id="A0A9P0MS57"/>
<evidence type="ECO:0000259" key="8">
    <source>
        <dbReference type="PROSITE" id="PS00623"/>
    </source>
</evidence>
<accession>A0A9P0MS57</accession>
<protein>
    <recommendedName>
        <fullName evidence="8 9">Glucose-methanol-choline oxidoreductase N-terminal domain-containing protein</fullName>
    </recommendedName>
</protein>
<dbReference type="InterPro" id="IPR000172">
    <property type="entry name" value="GMC_OxRdtase_N"/>
</dbReference>
<reference evidence="10" key="1">
    <citation type="submission" date="2022-01" db="EMBL/GenBank/DDBJ databases">
        <authorList>
            <person name="King R."/>
        </authorList>
    </citation>
    <scope>NUCLEOTIDE SEQUENCE</scope>
</reference>
<evidence type="ECO:0000256" key="6">
    <source>
        <dbReference type="RuleBase" id="RU003968"/>
    </source>
</evidence>
<dbReference type="Gene3D" id="3.30.560.10">
    <property type="entry name" value="Glucose Oxidase, domain 3"/>
    <property type="match status" value="1"/>
</dbReference>
<comment type="similarity">
    <text evidence="2 6">Belongs to the GMC oxidoreductase family.</text>
</comment>
<evidence type="ECO:0000256" key="4">
    <source>
        <dbReference type="ARBA" id="ARBA00022827"/>
    </source>
</evidence>
<dbReference type="GO" id="GO:0050660">
    <property type="term" value="F:flavin adenine dinucleotide binding"/>
    <property type="evidence" value="ECO:0007669"/>
    <property type="project" value="InterPro"/>
</dbReference>
<keyword evidence="3 6" id="KW-0285">Flavoprotein</keyword>
<comment type="cofactor">
    <cofactor evidence="1 5">
        <name>FAD</name>
        <dbReference type="ChEBI" id="CHEBI:57692"/>
    </cofactor>
</comment>
<dbReference type="InterPro" id="IPR036188">
    <property type="entry name" value="FAD/NAD-bd_sf"/>
</dbReference>
<evidence type="ECO:0000256" key="2">
    <source>
        <dbReference type="ARBA" id="ARBA00010790"/>
    </source>
</evidence>
<feature type="binding site" evidence="5">
    <location>
        <position position="123"/>
    </location>
    <ligand>
        <name>FAD</name>
        <dbReference type="ChEBI" id="CHEBI:57692"/>
    </ligand>
</feature>
<feature type="domain" description="Glucose-methanol-choline oxidoreductase N-terminal" evidence="9">
    <location>
        <begin position="295"/>
        <end position="309"/>
    </location>
</feature>